<dbReference type="EMBL" id="BAABDK010000017">
    <property type="protein sequence ID" value="GAA4038286.1"/>
    <property type="molecule type" value="Genomic_DNA"/>
</dbReference>
<dbReference type="Proteomes" id="UP001501469">
    <property type="component" value="Unassembled WGS sequence"/>
</dbReference>
<comment type="caution">
    <text evidence="3">The sequence shown here is derived from an EMBL/GenBank/DDBJ whole genome shotgun (WGS) entry which is preliminary data.</text>
</comment>
<dbReference type="NCBIfam" id="TIGR04183">
    <property type="entry name" value="Por_Secre_tail"/>
    <property type="match status" value="1"/>
</dbReference>
<proteinExistence type="predicted"/>
<feature type="chain" id="PRO_5046377466" description="Secretion system C-terminal sorting domain-containing protein" evidence="1">
    <location>
        <begin position="27"/>
        <end position="704"/>
    </location>
</feature>
<evidence type="ECO:0000259" key="2">
    <source>
        <dbReference type="Pfam" id="PF18962"/>
    </source>
</evidence>
<dbReference type="RefSeq" id="WP_345054799.1">
    <property type="nucleotide sequence ID" value="NZ_BAABDK010000017.1"/>
</dbReference>
<feature type="domain" description="Secretion system C-terminal sorting" evidence="2">
    <location>
        <begin position="623"/>
        <end position="696"/>
    </location>
</feature>
<reference evidence="4" key="1">
    <citation type="journal article" date="2019" name="Int. J. Syst. Evol. Microbiol.">
        <title>The Global Catalogue of Microorganisms (GCM) 10K type strain sequencing project: providing services to taxonomists for standard genome sequencing and annotation.</title>
        <authorList>
            <consortium name="The Broad Institute Genomics Platform"/>
            <consortium name="The Broad Institute Genome Sequencing Center for Infectious Disease"/>
            <person name="Wu L."/>
            <person name="Ma J."/>
        </authorList>
    </citation>
    <scope>NUCLEOTIDE SEQUENCE [LARGE SCALE GENOMIC DNA]</scope>
    <source>
        <strain evidence="4">JCM 17225</strain>
    </source>
</reference>
<gene>
    <name evidence="3" type="ORF">GCM10022409_24660</name>
</gene>
<evidence type="ECO:0000256" key="1">
    <source>
        <dbReference type="SAM" id="SignalP"/>
    </source>
</evidence>
<name>A0ABP7U9B5_9BACT</name>
<keyword evidence="4" id="KW-1185">Reference proteome</keyword>
<evidence type="ECO:0000313" key="3">
    <source>
        <dbReference type="EMBL" id="GAA4038286.1"/>
    </source>
</evidence>
<protein>
    <recommendedName>
        <fullName evidence="2">Secretion system C-terminal sorting domain-containing protein</fullName>
    </recommendedName>
</protein>
<accession>A0ABP7U9B5</accession>
<organism evidence="3 4">
    <name type="scientific">Hymenobacter glaciei</name>
    <dbReference type="NCBI Taxonomy" id="877209"/>
    <lineage>
        <taxon>Bacteria</taxon>
        <taxon>Pseudomonadati</taxon>
        <taxon>Bacteroidota</taxon>
        <taxon>Cytophagia</taxon>
        <taxon>Cytophagales</taxon>
        <taxon>Hymenobacteraceae</taxon>
        <taxon>Hymenobacter</taxon>
    </lineage>
</organism>
<feature type="signal peptide" evidence="1">
    <location>
        <begin position="1"/>
        <end position="26"/>
    </location>
</feature>
<evidence type="ECO:0000313" key="4">
    <source>
        <dbReference type="Proteomes" id="UP001501469"/>
    </source>
</evidence>
<keyword evidence="1" id="KW-0732">Signal</keyword>
<dbReference type="Pfam" id="PF18962">
    <property type="entry name" value="Por_Secre_tail"/>
    <property type="match status" value="1"/>
</dbReference>
<sequence length="704" mass="76037">MKKMIPALAGVLAIAFTQPFATKAQAPCDIKGIYTDPAQPAVNPEYPARTNTFNWYTGQENSGMAWKLNSQAINEPNIWMPWWQTDNAQITHIQGKVDLPKDGWELMKRDLGYNDAAQPITGTRNPYVILYNKRTGMLRVFTAIGDLFNSYQFAEIKLKFNTSGSSHKSATLNRMEGIGTALLDTPTGTGAEFVSIAPFLNYKSKWFMADFPMEYDPCACQFDSKLKIEVNLISQADVKEQSTTTGTLVTTNSSNPSATQTGSGFDQALAMGKKAYGAVSAGQKTYKSLDSWASGVKGKLGISTDKTAKSDAIDALKNVMKNNQFLKAGLNSIPYVGLAVSAFDAFFGGGKEESGPQPVALQPMTIEMNTVTTGTITANSLYSNPTFNNPGTRTINTALDYPYYNEAMGVFSLVEKPVVEYQSFTTTDGTFYGRTTTYHIPTNLKYAINPASGLEVQDFQVALMQGGSKLIDPAPGGWNYEGFAPVPGSTFKKYFLRTDYVDSGCLTNQVFTLETDSKTAYTPSTQPVYLKFILNLKPRVTTATTQNVLVVLKYPVTMRSVNEIIVDNTAPCLAVQPQMATADVQAVCSGSTYQTAVALRPTGPASAGVVAANTAAIIGEVQVYPNPAANATTIRFAGTAAGQASAYVTDMFGNQVLTIMQNAPVTEGLQEKAFDTSALPPGLYQCVITTPDGKRVSTRLSITR</sequence>
<dbReference type="InterPro" id="IPR026444">
    <property type="entry name" value="Secre_tail"/>
</dbReference>